<protein>
    <recommendedName>
        <fullName evidence="7">Cytosine-specific methyltransferase</fullName>
        <ecNumber evidence="7">2.1.1.37</ecNumber>
    </recommendedName>
</protein>
<dbReference type="PROSITE" id="PS00095">
    <property type="entry name" value="C5_MTASE_2"/>
    <property type="match status" value="1"/>
</dbReference>
<dbReference type="EC" id="2.1.1.37" evidence="7"/>
<dbReference type="PANTHER" id="PTHR10629:SF52">
    <property type="entry name" value="DNA (CYTOSINE-5)-METHYLTRANSFERASE 1"/>
    <property type="match status" value="1"/>
</dbReference>
<dbReference type="GO" id="GO:0032259">
    <property type="term" value="P:methylation"/>
    <property type="evidence" value="ECO:0007669"/>
    <property type="project" value="UniProtKB-KW"/>
</dbReference>
<dbReference type="NCBIfam" id="TIGR00675">
    <property type="entry name" value="dcm"/>
    <property type="match status" value="1"/>
</dbReference>
<keyword evidence="2 5" id="KW-0808">Transferase</keyword>
<evidence type="ECO:0000313" key="9">
    <source>
        <dbReference type="EMBL" id="MBW5423102.1"/>
    </source>
</evidence>
<dbReference type="PANTHER" id="PTHR10629">
    <property type="entry name" value="CYTOSINE-SPECIFIC METHYLTRANSFERASE"/>
    <property type="match status" value="1"/>
</dbReference>
<comment type="catalytic activity">
    <reaction evidence="7">
        <text>a 2'-deoxycytidine in DNA + S-adenosyl-L-methionine = a 5-methyl-2'-deoxycytidine in DNA + S-adenosyl-L-homocysteine + H(+)</text>
        <dbReference type="Rhea" id="RHEA:13681"/>
        <dbReference type="Rhea" id="RHEA-COMP:11369"/>
        <dbReference type="Rhea" id="RHEA-COMP:11370"/>
        <dbReference type="ChEBI" id="CHEBI:15378"/>
        <dbReference type="ChEBI" id="CHEBI:57856"/>
        <dbReference type="ChEBI" id="CHEBI:59789"/>
        <dbReference type="ChEBI" id="CHEBI:85452"/>
        <dbReference type="ChEBI" id="CHEBI:85454"/>
        <dbReference type="EC" id="2.1.1.37"/>
    </reaction>
</comment>
<evidence type="ECO:0000256" key="8">
    <source>
        <dbReference type="SAM" id="MobiDB-lite"/>
    </source>
</evidence>
<feature type="active site" evidence="5">
    <location>
        <position position="111"/>
    </location>
</feature>
<accession>A0ABS6YRA0</accession>
<dbReference type="InterPro" id="IPR018117">
    <property type="entry name" value="C5_DNA_meth_AS"/>
</dbReference>
<evidence type="ECO:0000256" key="7">
    <source>
        <dbReference type="RuleBase" id="RU000417"/>
    </source>
</evidence>
<evidence type="ECO:0000256" key="2">
    <source>
        <dbReference type="ARBA" id="ARBA00022679"/>
    </source>
</evidence>
<comment type="caution">
    <text evidence="9">The sequence shown here is derived from an EMBL/GenBank/DDBJ whole genome shotgun (WGS) entry which is preliminary data.</text>
</comment>
<keyword evidence="3 5" id="KW-0949">S-adenosyl-L-methionine</keyword>
<dbReference type="InterPro" id="IPR001525">
    <property type="entry name" value="C5_MeTfrase"/>
</dbReference>
<comment type="similarity">
    <text evidence="5 6">Belongs to the class I-like SAM-binding methyltransferase superfamily. C5-methyltransferase family.</text>
</comment>
<dbReference type="PROSITE" id="PS00094">
    <property type="entry name" value="C5_MTASE_1"/>
    <property type="match status" value="1"/>
</dbReference>
<keyword evidence="1 5" id="KW-0489">Methyltransferase</keyword>
<evidence type="ECO:0000256" key="6">
    <source>
        <dbReference type="RuleBase" id="RU000416"/>
    </source>
</evidence>
<dbReference type="Pfam" id="PF00145">
    <property type="entry name" value="DNA_methylase"/>
    <property type="match status" value="2"/>
</dbReference>
<organism evidence="9 10">
    <name type="scientific">Streptomyces anatolicus</name>
    <dbReference type="NCBI Taxonomy" id="2675858"/>
    <lineage>
        <taxon>Bacteria</taxon>
        <taxon>Bacillati</taxon>
        <taxon>Actinomycetota</taxon>
        <taxon>Actinomycetes</taxon>
        <taxon>Kitasatosporales</taxon>
        <taxon>Streptomycetaceae</taxon>
        <taxon>Streptomyces</taxon>
    </lineage>
</organism>
<dbReference type="InterPro" id="IPR050390">
    <property type="entry name" value="C5-Methyltransferase"/>
</dbReference>
<dbReference type="EMBL" id="WMBF01000159">
    <property type="protein sequence ID" value="MBW5423102.1"/>
    <property type="molecule type" value="Genomic_DNA"/>
</dbReference>
<dbReference type="Gene3D" id="3.90.120.10">
    <property type="entry name" value="DNA Methylase, subunit A, domain 2"/>
    <property type="match status" value="1"/>
</dbReference>
<dbReference type="SUPFAM" id="SSF53335">
    <property type="entry name" value="S-adenosyl-L-methionine-dependent methyltransferases"/>
    <property type="match status" value="1"/>
</dbReference>
<dbReference type="Proteomes" id="UP001197114">
    <property type="component" value="Unassembled WGS sequence"/>
</dbReference>
<proteinExistence type="inferred from homology"/>
<keyword evidence="10" id="KW-1185">Reference proteome</keyword>
<dbReference type="PROSITE" id="PS51679">
    <property type="entry name" value="SAM_MT_C5"/>
    <property type="match status" value="1"/>
</dbReference>
<evidence type="ECO:0000256" key="1">
    <source>
        <dbReference type="ARBA" id="ARBA00022603"/>
    </source>
</evidence>
<dbReference type="GO" id="GO:0003886">
    <property type="term" value="F:DNA (cytosine-5-)-methyltransferase activity"/>
    <property type="evidence" value="ECO:0007669"/>
    <property type="project" value="UniProtKB-EC"/>
</dbReference>
<evidence type="ECO:0000313" key="10">
    <source>
        <dbReference type="Proteomes" id="UP001197114"/>
    </source>
</evidence>
<dbReference type="InterPro" id="IPR029063">
    <property type="entry name" value="SAM-dependent_MTases_sf"/>
</dbReference>
<dbReference type="PRINTS" id="PR00105">
    <property type="entry name" value="C5METTRFRASE"/>
</dbReference>
<evidence type="ECO:0000256" key="4">
    <source>
        <dbReference type="ARBA" id="ARBA00022747"/>
    </source>
</evidence>
<keyword evidence="4" id="KW-0680">Restriction system</keyword>
<gene>
    <name evidence="9" type="primary">dcm</name>
    <name evidence="9" type="ORF">GKQ77_16270</name>
</gene>
<dbReference type="Gene3D" id="3.40.50.150">
    <property type="entry name" value="Vaccinia Virus protein VP39"/>
    <property type="match status" value="1"/>
</dbReference>
<evidence type="ECO:0000256" key="3">
    <source>
        <dbReference type="ARBA" id="ARBA00022691"/>
    </source>
</evidence>
<name>A0ABS6YRA0_9ACTN</name>
<dbReference type="InterPro" id="IPR031303">
    <property type="entry name" value="C5_meth_CS"/>
</dbReference>
<feature type="region of interest" description="Disordered" evidence="8">
    <location>
        <begin position="395"/>
        <end position="415"/>
    </location>
</feature>
<evidence type="ECO:0000256" key="5">
    <source>
        <dbReference type="PROSITE-ProRule" id="PRU01016"/>
    </source>
</evidence>
<dbReference type="RefSeq" id="WP_219689499.1">
    <property type="nucleotide sequence ID" value="NZ_WMBF01000159.1"/>
</dbReference>
<sequence>MGTAHRKLTSIEICAGAGGQAVGLHQAGFRHLALVEIDKHAAETLRKNIAARPSWAWEKDHCLIREADVTKFEPLKEVPDPESHGVKPGSGRQKQMLRPRQLDLLAGGVPCPPFSAAGLQLGRDDERDLFPRMLELVEQLQPRAVMIENVRGLVEPERKFRYYRNYIKNRLRKADYVICGWRVLHAQDYGVPQLRPRAILVAIRKDEYRGFDWPVPQKKLRRVVDALGPSMERRLGVGSERFIKWHDDASRGTVAPTLVGGSKKHGGADLGPTRAKRAWAALGIDGMGVANDEESMADPDRDLGNLTRGPKLTVQQAAIIQGFPDDEHPEGPWEFSGGKTARYRQVGNAFPPPVAAAVGEAIHEALSRRGPVLEDPSPAFEPEDDPSLVAAEVPVQQSLPTLEDDAEDAASALLR</sequence>
<reference evidence="9 10" key="1">
    <citation type="submission" date="2019-11" db="EMBL/GenBank/DDBJ databases">
        <authorList>
            <person name="Ay H."/>
        </authorList>
    </citation>
    <scope>NUCLEOTIDE SEQUENCE [LARGE SCALE GENOMIC DNA]</scope>
    <source>
        <strain evidence="9 10">BG9H</strain>
    </source>
</reference>